<dbReference type="Proteomes" id="UP000502706">
    <property type="component" value="Chromosome"/>
</dbReference>
<dbReference type="HAMAP" id="MF_00318">
    <property type="entry name" value="Enolase"/>
    <property type="match status" value="1"/>
</dbReference>
<dbReference type="GO" id="GO:0009986">
    <property type="term" value="C:cell surface"/>
    <property type="evidence" value="ECO:0007669"/>
    <property type="project" value="UniProtKB-SubCell"/>
</dbReference>
<dbReference type="InterPro" id="IPR036849">
    <property type="entry name" value="Enolase-like_C_sf"/>
</dbReference>
<keyword evidence="7 10" id="KW-0460">Magnesium</keyword>
<feature type="binding site" evidence="10 13">
    <location>
        <position position="285"/>
    </location>
    <ligand>
        <name>Mg(2+)</name>
        <dbReference type="ChEBI" id="CHEBI:18420"/>
    </ligand>
</feature>
<feature type="binding site" evidence="10">
    <location>
        <position position="388"/>
    </location>
    <ligand>
        <name>(2R)-2-phosphoglycerate</name>
        <dbReference type="ChEBI" id="CHEBI:58289"/>
    </ligand>
</feature>
<feature type="binding site" evidence="10 13">
    <location>
        <position position="242"/>
    </location>
    <ligand>
        <name>Mg(2+)</name>
        <dbReference type="ChEBI" id="CHEBI:18420"/>
    </ligand>
</feature>
<keyword evidence="8 10" id="KW-0324">Glycolysis</keyword>
<keyword evidence="17" id="KW-1185">Reference proteome</keyword>
<dbReference type="Pfam" id="PF03952">
    <property type="entry name" value="Enolase_N"/>
    <property type="match status" value="1"/>
</dbReference>
<dbReference type="InterPro" id="IPR000941">
    <property type="entry name" value="Enolase"/>
</dbReference>
<feature type="binding site" evidence="10">
    <location>
        <position position="367"/>
    </location>
    <ligand>
        <name>(2R)-2-phosphoglycerate</name>
        <dbReference type="ChEBI" id="CHEBI:58289"/>
    </ligand>
</feature>
<dbReference type="InterPro" id="IPR029017">
    <property type="entry name" value="Enolase-like_N"/>
</dbReference>
<feature type="binding site" evidence="12">
    <location>
        <position position="164"/>
    </location>
    <ligand>
        <name>substrate</name>
    </ligand>
</feature>
<evidence type="ECO:0000256" key="10">
    <source>
        <dbReference type="HAMAP-Rule" id="MF_00318"/>
    </source>
</evidence>
<reference evidence="16 17" key="1">
    <citation type="submission" date="2019-10" db="EMBL/GenBank/DDBJ databases">
        <title>Rubrobacter sp nov SCSIO 52915 isolated from a deep-sea sediment in the South China Sea.</title>
        <authorList>
            <person name="Chen R.W."/>
        </authorList>
    </citation>
    <scope>NUCLEOTIDE SEQUENCE [LARGE SCALE GENOMIC DNA]</scope>
    <source>
        <strain evidence="16 17">SCSIO 52915</strain>
    </source>
</reference>
<evidence type="ECO:0000259" key="14">
    <source>
        <dbReference type="SMART" id="SM01192"/>
    </source>
</evidence>
<evidence type="ECO:0000256" key="13">
    <source>
        <dbReference type="PIRSR" id="PIRSR001400-3"/>
    </source>
</evidence>
<evidence type="ECO:0000256" key="3">
    <source>
        <dbReference type="ARBA" id="ARBA00012058"/>
    </source>
</evidence>
<dbReference type="Gene3D" id="3.20.20.120">
    <property type="entry name" value="Enolase-like C-terminal domain"/>
    <property type="match status" value="1"/>
</dbReference>
<evidence type="ECO:0000256" key="8">
    <source>
        <dbReference type="ARBA" id="ARBA00023152"/>
    </source>
</evidence>
<dbReference type="SMART" id="SM01192">
    <property type="entry name" value="Enolase_C"/>
    <property type="match status" value="1"/>
</dbReference>
<evidence type="ECO:0000256" key="1">
    <source>
        <dbReference type="ARBA" id="ARBA00005031"/>
    </source>
</evidence>
<evidence type="ECO:0000256" key="2">
    <source>
        <dbReference type="ARBA" id="ARBA00009604"/>
    </source>
</evidence>
<evidence type="ECO:0000256" key="11">
    <source>
        <dbReference type="PIRSR" id="PIRSR001400-1"/>
    </source>
</evidence>
<dbReference type="PIRSF" id="PIRSF001400">
    <property type="entry name" value="Enolase"/>
    <property type="match status" value="1"/>
</dbReference>
<feature type="binding site" evidence="12">
    <location>
        <begin position="364"/>
        <end position="367"/>
    </location>
    <ligand>
        <name>substrate</name>
    </ligand>
</feature>
<keyword evidence="6 10" id="KW-0479">Metal-binding</keyword>
<dbReference type="SFLD" id="SFLDF00002">
    <property type="entry name" value="enolase"/>
    <property type="match status" value="1"/>
</dbReference>
<dbReference type="InterPro" id="IPR020810">
    <property type="entry name" value="Enolase_C"/>
</dbReference>
<keyword evidence="10" id="KW-0963">Cytoplasm</keyword>
<dbReference type="Pfam" id="PF00113">
    <property type="entry name" value="Enolase_C"/>
    <property type="match status" value="1"/>
</dbReference>
<comment type="subcellular location">
    <subcellularLocation>
        <location evidence="10">Cytoplasm</location>
    </subcellularLocation>
    <subcellularLocation>
        <location evidence="10">Secreted</location>
    </subcellularLocation>
    <subcellularLocation>
        <location evidence="10">Cell surface</location>
    </subcellularLocation>
    <text evidence="10">Fractions of enolase are present in both the cytoplasm and on the cell surface.</text>
</comment>
<keyword evidence="16" id="KW-0670">Pyruvate</keyword>
<feature type="active site" description="Proton acceptor" evidence="10 11">
    <location>
        <position position="337"/>
    </location>
</feature>
<dbReference type="SFLD" id="SFLDS00001">
    <property type="entry name" value="Enolase"/>
    <property type="match status" value="1"/>
</dbReference>
<name>A0A6G8PYX3_9ACTN</name>
<dbReference type="GO" id="GO:0005576">
    <property type="term" value="C:extracellular region"/>
    <property type="evidence" value="ECO:0007669"/>
    <property type="project" value="UniProtKB-SubCell"/>
</dbReference>
<feature type="binding site" evidence="10">
    <location>
        <position position="366"/>
    </location>
    <ligand>
        <name>(2R)-2-phosphoglycerate</name>
        <dbReference type="ChEBI" id="CHEBI:58289"/>
    </ligand>
</feature>
<evidence type="ECO:0000256" key="5">
    <source>
        <dbReference type="ARBA" id="ARBA00022525"/>
    </source>
</evidence>
<dbReference type="GO" id="GO:0000015">
    <property type="term" value="C:phosphopyruvate hydratase complex"/>
    <property type="evidence" value="ECO:0007669"/>
    <property type="project" value="InterPro"/>
</dbReference>
<dbReference type="UniPathway" id="UPA00109">
    <property type="reaction ID" value="UER00187"/>
</dbReference>
<dbReference type="AlphaFoldDB" id="A0A6G8PYX3"/>
<dbReference type="SMART" id="SM01193">
    <property type="entry name" value="Enolase_N"/>
    <property type="match status" value="1"/>
</dbReference>
<dbReference type="EMBL" id="CP045121">
    <property type="protein sequence ID" value="QIN79392.1"/>
    <property type="molecule type" value="Genomic_DNA"/>
</dbReference>
<dbReference type="NCBIfam" id="TIGR01060">
    <property type="entry name" value="eno"/>
    <property type="match status" value="1"/>
</dbReference>
<evidence type="ECO:0000256" key="6">
    <source>
        <dbReference type="ARBA" id="ARBA00022723"/>
    </source>
</evidence>
<dbReference type="SUPFAM" id="SSF54826">
    <property type="entry name" value="Enolase N-terminal domain-like"/>
    <property type="match status" value="1"/>
</dbReference>
<dbReference type="KEGG" id="rmar:GBA65_13705"/>
<gene>
    <name evidence="10" type="primary">eno</name>
    <name evidence="16" type="ORF">GBA65_13705</name>
</gene>
<dbReference type="InterPro" id="IPR020811">
    <property type="entry name" value="Enolase_N"/>
</dbReference>
<dbReference type="EC" id="4.2.1.11" evidence="3 10"/>
<feature type="domain" description="Enolase N-terminal" evidence="15">
    <location>
        <begin position="4"/>
        <end position="134"/>
    </location>
</feature>
<accession>A0A6G8PYX3</accession>
<comment type="pathway">
    <text evidence="1 10">Carbohydrate degradation; glycolysis; pyruvate from D-glyceraldehyde 3-phosphate: step 4/5.</text>
</comment>
<evidence type="ECO:0000256" key="12">
    <source>
        <dbReference type="PIRSR" id="PIRSR001400-2"/>
    </source>
</evidence>
<keyword evidence="9 10" id="KW-0456">Lyase</keyword>
<organism evidence="16 17">
    <name type="scientific">Rubrobacter marinus</name>
    <dbReference type="NCBI Taxonomy" id="2653852"/>
    <lineage>
        <taxon>Bacteria</taxon>
        <taxon>Bacillati</taxon>
        <taxon>Actinomycetota</taxon>
        <taxon>Rubrobacteria</taxon>
        <taxon>Rubrobacterales</taxon>
        <taxon>Rubrobacteraceae</taxon>
        <taxon>Rubrobacter</taxon>
    </lineage>
</organism>
<evidence type="ECO:0000256" key="7">
    <source>
        <dbReference type="ARBA" id="ARBA00022842"/>
    </source>
</evidence>
<dbReference type="GO" id="GO:0004634">
    <property type="term" value="F:phosphopyruvate hydratase activity"/>
    <property type="evidence" value="ECO:0007669"/>
    <property type="project" value="UniProtKB-UniRule"/>
</dbReference>
<comment type="similarity">
    <text evidence="2 10">Belongs to the enolase family.</text>
</comment>
<evidence type="ECO:0000256" key="4">
    <source>
        <dbReference type="ARBA" id="ARBA00017068"/>
    </source>
</evidence>
<dbReference type="PANTHER" id="PTHR11902:SF1">
    <property type="entry name" value="ENOLASE"/>
    <property type="match status" value="1"/>
</dbReference>
<keyword evidence="5 10" id="KW-0964">Secreted</keyword>
<dbReference type="FunFam" id="3.30.390.10:FF:000001">
    <property type="entry name" value="Enolase"/>
    <property type="match status" value="1"/>
</dbReference>
<dbReference type="Gene3D" id="3.30.390.10">
    <property type="entry name" value="Enolase-like, N-terminal domain"/>
    <property type="match status" value="1"/>
</dbReference>
<evidence type="ECO:0000256" key="9">
    <source>
        <dbReference type="ARBA" id="ARBA00023239"/>
    </source>
</evidence>
<feature type="binding site" evidence="12">
    <location>
        <position position="388"/>
    </location>
    <ligand>
        <name>substrate</name>
    </ligand>
</feature>
<feature type="binding site" evidence="12">
    <location>
        <position position="155"/>
    </location>
    <ligand>
        <name>substrate</name>
    </ligand>
</feature>
<feature type="binding site" evidence="12">
    <location>
        <position position="312"/>
    </location>
    <ligand>
        <name>substrate</name>
    </ligand>
</feature>
<dbReference type="GO" id="GO:0000287">
    <property type="term" value="F:magnesium ion binding"/>
    <property type="evidence" value="ECO:0007669"/>
    <property type="project" value="UniProtKB-UniRule"/>
</dbReference>
<dbReference type="PROSITE" id="PS00164">
    <property type="entry name" value="ENOLASE"/>
    <property type="match status" value="1"/>
</dbReference>
<dbReference type="GO" id="GO:0006096">
    <property type="term" value="P:glycolytic process"/>
    <property type="evidence" value="ECO:0007669"/>
    <property type="project" value="UniProtKB-UniRule"/>
</dbReference>
<feature type="domain" description="Enolase C-terminal TIM barrel" evidence="14">
    <location>
        <begin position="139"/>
        <end position="425"/>
    </location>
</feature>
<feature type="binding site" evidence="10">
    <location>
        <position position="337"/>
    </location>
    <ligand>
        <name>(2R)-2-phosphoglycerate</name>
        <dbReference type="ChEBI" id="CHEBI:58289"/>
    </ligand>
</feature>
<feature type="active site" description="Proton donor" evidence="10 11">
    <location>
        <position position="205"/>
    </location>
</feature>
<evidence type="ECO:0000313" key="16">
    <source>
        <dbReference type="EMBL" id="QIN79392.1"/>
    </source>
</evidence>
<dbReference type="SUPFAM" id="SSF51604">
    <property type="entry name" value="Enolase C-terminal domain-like"/>
    <property type="match status" value="1"/>
</dbReference>
<evidence type="ECO:0000313" key="17">
    <source>
        <dbReference type="Proteomes" id="UP000502706"/>
    </source>
</evidence>
<feature type="binding site" evidence="10">
    <location>
        <position position="163"/>
    </location>
    <ligand>
        <name>(2R)-2-phosphoglycerate</name>
        <dbReference type="ChEBI" id="CHEBI:58289"/>
    </ligand>
</feature>
<dbReference type="PRINTS" id="PR00148">
    <property type="entry name" value="ENOLASE"/>
</dbReference>
<dbReference type="PANTHER" id="PTHR11902">
    <property type="entry name" value="ENOLASE"/>
    <property type="match status" value="1"/>
</dbReference>
<comment type="cofactor">
    <cofactor evidence="13">
        <name>Mg(2+)</name>
        <dbReference type="ChEBI" id="CHEBI:18420"/>
    </cofactor>
    <text evidence="13">Mg(2+) is required for catalysis and for stabilizing the dimer.</text>
</comment>
<dbReference type="CDD" id="cd03313">
    <property type="entry name" value="enolase"/>
    <property type="match status" value="1"/>
</dbReference>
<dbReference type="RefSeq" id="WP_166397055.1">
    <property type="nucleotide sequence ID" value="NZ_CP045121.1"/>
</dbReference>
<proteinExistence type="inferred from homology"/>
<comment type="cofactor">
    <cofactor evidence="10">
        <name>Mg(2+)</name>
        <dbReference type="ChEBI" id="CHEBI:18420"/>
    </cofactor>
    <text evidence="10">Binds a second Mg(2+) ion via substrate during catalysis.</text>
</comment>
<protein>
    <recommendedName>
        <fullName evidence="4 10">Enolase</fullName>
        <ecNumber evidence="3 10">4.2.1.11</ecNumber>
    </recommendedName>
    <alternativeName>
        <fullName evidence="10">2-phospho-D-glycerate hydro-lyase</fullName>
    </alternativeName>
    <alternativeName>
        <fullName evidence="10">2-phosphoglycerate dehydratase</fullName>
    </alternativeName>
</protein>
<feature type="binding site" evidence="12">
    <location>
        <position position="285"/>
    </location>
    <ligand>
        <name>substrate</name>
    </ligand>
</feature>
<comment type="catalytic activity">
    <reaction evidence="10">
        <text>(2R)-2-phosphoglycerate = phosphoenolpyruvate + H2O</text>
        <dbReference type="Rhea" id="RHEA:10164"/>
        <dbReference type="ChEBI" id="CHEBI:15377"/>
        <dbReference type="ChEBI" id="CHEBI:58289"/>
        <dbReference type="ChEBI" id="CHEBI:58702"/>
        <dbReference type="EC" id="4.2.1.11"/>
    </reaction>
</comment>
<feature type="binding site" evidence="10 13">
    <location>
        <position position="312"/>
    </location>
    <ligand>
        <name>Mg(2+)</name>
        <dbReference type="ChEBI" id="CHEBI:18420"/>
    </ligand>
</feature>
<dbReference type="InterPro" id="IPR020809">
    <property type="entry name" value="Enolase_CS"/>
</dbReference>
<dbReference type="SFLD" id="SFLDG00178">
    <property type="entry name" value="enolase"/>
    <property type="match status" value="1"/>
</dbReference>
<comment type="function">
    <text evidence="10">Catalyzes the reversible conversion of 2-phosphoglycerate (2-PG) into phosphoenolpyruvate (PEP). It is essential for the degradation of carbohydrates via glycolysis.</text>
</comment>
<evidence type="ECO:0000259" key="15">
    <source>
        <dbReference type="SMART" id="SM01193"/>
    </source>
</evidence>
<sequence length="433" mass="45409">MTEIVAVRGREILDSRGNPTVEVELATVSGFVGRAAVPSGASTGQNEAVELRDGEGGRYGGKGVSQAVENVDVELAEVVLGMDVTDQRALDLAMIEADGTENKGRLGANAILGVSMAAAKAAAEAAGLPLFRYLGGPGAYTLPVPCANILNGGAHAANNVDFQEFMIVPVGFEAYAEALRCVAEVYGNLKKLLSEKGLGGGIGDEGGFAPDLESNGAALALMAQAIERTGYSLGDQVAFALDPAASEFYENGRYELAGEGKSLSREEMVEYYVGLANEYPILSIEDGLAEDDWEGWSMITRELGGKLQLVGDDLFVTNPKILARGIEEGVGNSILVKVNQIGTLTETFETMDLAHKSGYTTMISHRSGETEDATIADLAVAVNAGQIKTGAPARGERVAKYNQLLRIGDMLGGAAHYPGRDAFNPRVRAGRGS</sequence>